<gene>
    <name evidence="1" type="ORF">JL102_13145</name>
</gene>
<sequence>MRLLLYIKIAEDRFHFEKVNFLGVKEADVFDVDNYSDGLTIDLAIKAMQLSEKLLVYIDVREEVDIKGLFKIFQYLSRPQQPLTVVCSGKGHHLLSNLLRAVKGDVFIQKNEELKQSITWLEG</sequence>
<evidence type="ECO:0000313" key="2">
    <source>
        <dbReference type="Proteomes" id="UP000659388"/>
    </source>
</evidence>
<dbReference type="EMBL" id="JAESIY010000006">
    <property type="protein sequence ID" value="MBL3657086.1"/>
    <property type="molecule type" value="Genomic_DNA"/>
</dbReference>
<name>A0A937K152_9BACT</name>
<keyword evidence="2" id="KW-1185">Reference proteome</keyword>
<dbReference type="AlphaFoldDB" id="A0A937K152"/>
<organism evidence="1 2">
    <name type="scientific">Fulvivirga sediminis</name>
    <dbReference type="NCBI Taxonomy" id="2803949"/>
    <lineage>
        <taxon>Bacteria</taxon>
        <taxon>Pseudomonadati</taxon>
        <taxon>Bacteroidota</taxon>
        <taxon>Cytophagia</taxon>
        <taxon>Cytophagales</taxon>
        <taxon>Fulvivirgaceae</taxon>
        <taxon>Fulvivirga</taxon>
    </lineage>
</organism>
<evidence type="ECO:0000313" key="1">
    <source>
        <dbReference type="EMBL" id="MBL3657086.1"/>
    </source>
</evidence>
<accession>A0A937K152</accession>
<dbReference type="Proteomes" id="UP000659388">
    <property type="component" value="Unassembled WGS sequence"/>
</dbReference>
<comment type="caution">
    <text evidence="1">The sequence shown here is derived from an EMBL/GenBank/DDBJ whole genome shotgun (WGS) entry which is preliminary data.</text>
</comment>
<reference evidence="1" key="1">
    <citation type="submission" date="2021-01" db="EMBL/GenBank/DDBJ databases">
        <title>Fulvivirga kasyanovii gen. nov., sp nov., a novel member of the phylum Bacteroidetes isolated from seawater in a mussel farm.</title>
        <authorList>
            <person name="Zhao L.-H."/>
            <person name="Wang Z.-J."/>
        </authorList>
    </citation>
    <scope>NUCLEOTIDE SEQUENCE</scope>
    <source>
        <strain evidence="1">2943</strain>
    </source>
</reference>
<dbReference type="RefSeq" id="WP_202244877.1">
    <property type="nucleotide sequence ID" value="NZ_JAESIY010000006.1"/>
</dbReference>
<proteinExistence type="predicted"/>
<protein>
    <submittedName>
        <fullName evidence="1">Uncharacterized protein</fullName>
    </submittedName>
</protein>